<comment type="catalytic activity">
    <reaction evidence="9">
        <text>L-seryl-[protein] + ATP = O-phospho-L-seryl-[protein] + ADP + H(+)</text>
        <dbReference type="Rhea" id="RHEA:17989"/>
        <dbReference type="Rhea" id="RHEA-COMP:9863"/>
        <dbReference type="Rhea" id="RHEA-COMP:11604"/>
        <dbReference type="ChEBI" id="CHEBI:15378"/>
        <dbReference type="ChEBI" id="CHEBI:29999"/>
        <dbReference type="ChEBI" id="CHEBI:30616"/>
        <dbReference type="ChEBI" id="CHEBI:83421"/>
        <dbReference type="ChEBI" id="CHEBI:456216"/>
        <dbReference type="EC" id="2.7.11.1"/>
    </reaction>
</comment>
<dbReference type="InterPro" id="IPR000719">
    <property type="entry name" value="Prot_kinase_dom"/>
</dbReference>
<evidence type="ECO:0000256" key="3">
    <source>
        <dbReference type="ARBA" id="ARBA00022527"/>
    </source>
</evidence>
<dbReference type="Proteomes" id="UP001470230">
    <property type="component" value="Unassembled WGS sequence"/>
</dbReference>
<dbReference type="PANTHER" id="PTHR22984">
    <property type="entry name" value="SERINE/THREONINE-PROTEIN KINASE PIM"/>
    <property type="match status" value="1"/>
</dbReference>
<keyword evidence="6" id="KW-0418">Kinase</keyword>
<reference evidence="12 13" key="1">
    <citation type="submission" date="2024-04" db="EMBL/GenBank/DDBJ databases">
        <title>Tritrichomonas musculus Genome.</title>
        <authorList>
            <person name="Alves-Ferreira E."/>
            <person name="Grigg M."/>
            <person name="Lorenzi H."/>
            <person name="Galac M."/>
        </authorList>
    </citation>
    <scope>NUCLEOTIDE SEQUENCE [LARGE SCALE GENOMIC DNA]</scope>
    <source>
        <strain evidence="12 13">EAF2021</strain>
    </source>
</reference>
<dbReference type="Gene3D" id="1.10.510.10">
    <property type="entry name" value="Transferase(Phosphotransferase) domain 1"/>
    <property type="match status" value="1"/>
</dbReference>
<keyword evidence="13" id="KW-1185">Reference proteome</keyword>
<keyword evidence="5" id="KW-0547">Nucleotide-binding</keyword>
<dbReference type="PANTHER" id="PTHR22984:SF25">
    <property type="entry name" value="PROTEIN KINASE DOMAIN-CONTAINING PROTEIN"/>
    <property type="match status" value="1"/>
</dbReference>
<evidence type="ECO:0000256" key="5">
    <source>
        <dbReference type="ARBA" id="ARBA00022741"/>
    </source>
</evidence>
<accession>A0ABR2GNL5</accession>
<evidence type="ECO:0000259" key="11">
    <source>
        <dbReference type="PROSITE" id="PS50011"/>
    </source>
</evidence>
<dbReference type="Pfam" id="PF00069">
    <property type="entry name" value="Pkinase"/>
    <property type="match status" value="1"/>
</dbReference>
<evidence type="ECO:0000313" key="12">
    <source>
        <dbReference type="EMBL" id="KAK8835507.1"/>
    </source>
</evidence>
<dbReference type="InterPro" id="IPR036322">
    <property type="entry name" value="WD40_repeat_dom_sf"/>
</dbReference>
<feature type="region of interest" description="Disordered" evidence="10">
    <location>
        <begin position="1"/>
        <end position="24"/>
    </location>
</feature>
<dbReference type="SMART" id="SM00220">
    <property type="entry name" value="S_TKc"/>
    <property type="match status" value="1"/>
</dbReference>
<comment type="caution">
    <text evidence="12">The sequence shown here is derived from an EMBL/GenBank/DDBJ whole genome shotgun (WGS) entry which is preliminary data.</text>
</comment>
<evidence type="ECO:0000256" key="7">
    <source>
        <dbReference type="ARBA" id="ARBA00022840"/>
    </source>
</evidence>
<dbReference type="PROSITE" id="PS50096">
    <property type="entry name" value="IQ"/>
    <property type="match status" value="2"/>
</dbReference>
<comment type="catalytic activity">
    <reaction evidence="8">
        <text>L-threonyl-[protein] + ATP = O-phospho-L-threonyl-[protein] + ADP + H(+)</text>
        <dbReference type="Rhea" id="RHEA:46608"/>
        <dbReference type="Rhea" id="RHEA-COMP:11060"/>
        <dbReference type="Rhea" id="RHEA-COMP:11605"/>
        <dbReference type="ChEBI" id="CHEBI:15378"/>
        <dbReference type="ChEBI" id="CHEBI:30013"/>
        <dbReference type="ChEBI" id="CHEBI:30616"/>
        <dbReference type="ChEBI" id="CHEBI:61977"/>
        <dbReference type="ChEBI" id="CHEBI:456216"/>
        <dbReference type="EC" id="2.7.11.1"/>
    </reaction>
</comment>
<keyword evidence="3" id="KW-0723">Serine/threonine-protein kinase</keyword>
<dbReference type="SUPFAM" id="SSF52540">
    <property type="entry name" value="P-loop containing nucleoside triphosphate hydrolases"/>
    <property type="match status" value="1"/>
</dbReference>
<evidence type="ECO:0000313" key="13">
    <source>
        <dbReference type="Proteomes" id="UP001470230"/>
    </source>
</evidence>
<comment type="subcellular location">
    <subcellularLocation>
        <location evidence="1">Host cell</location>
    </subcellularLocation>
</comment>
<dbReference type="SUPFAM" id="SSF56112">
    <property type="entry name" value="Protein kinase-like (PK-like)"/>
    <property type="match status" value="1"/>
</dbReference>
<feature type="region of interest" description="Disordered" evidence="10">
    <location>
        <begin position="2047"/>
        <end position="2134"/>
    </location>
</feature>
<evidence type="ECO:0000256" key="4">
    <source>
        <dbReference type="ARBA" id="ARBA00022679"/>
    </source>
</evidence>
<dbReference type="EC" id="2.7.11.1" evidence="2"/>
<dbReference type="InterPro" id="IPR051138">
    <property type="entry name" value="PIM_Ser/Thr_kinase"/>
</dbReference>
<feature type="compositionally biased region" description="Low complexity" evidence="10">
    <location>
        <begin position="13"/>
        <end position="23"/>
    </location>
</feature>
<feature type="domain" description="Protein kinase" evidence="11">
    <location>
        <begin position="859"/>
        <end position="1251"/>
    </location>
</feature>
<evidence type="ECO:0000256" key="10">
    <source>
        <dbReference type="SAM" id="MobiDB-lite"/>
    </source>
</evidence>
<feature type="compositionally biased region" description="Polar residues" evidence="10">
    <location>
        <begin position="2047"/>
        <end position="2072"/>
    </location>
</feature>
<evidence type="ECO:0000256" key="2">
    <source>
        <dbReference type="ARBA" id="ARBA00012513"/>
    </source>
</evidence>
<feature type="region of interest" description="Disordered" evidence="10">
    <location>
        <begin position="121"/>
        <end position="204"/>
    </location>
</feature>
<keyword evidence="7" id="KW-0067">ATP-binding</keyword>
<dbReference type="Gene3D" id="1.20.5.190">
    <property type="match status" value="1"/>
</dbReference>
<dbReference type="EMBL" id="JAPFFF010000085">
    <property type="protein sequence ID" value="KAK8835507.1"/>
    <property type="molecule type" value="Genomic_DNA"/>
</dbReference>
<proteinExistence type="predicted"/>
<dbReference type="Pfam" id="PF00612">
    <property type="entry name" value="IQ"/>
    <property type="match status" value="2"/>
</dbReference>
<dbReference type="SUPFAM" id="SSF50978">
    <property type="entry name" value="WD40 repeat-like"/>
    <property type="match status" value="1"/>
</dbReference>
<evidence type="ECO:0000256" key="9">
    <source>
        <dbReference type="ARBA" id="ARBA00048679"/>
    </source>
</evidence>
<keyword evidence="4" id="KW-0808">Transferase</keyword>
<dbReference type="InterPro" id="IPR027417">
    <property type="entry name" value="P-loop_NTPase"/>
</dbReference>
<feature type="compositionally biased region" description="Polar residues" evidence="10">
    <location>
        <begin position="2082"/>
        <end position="2132"/>
    </location>
</feature>
<dbReference type="PROSITE" id="PS50011">
    <property type="entry name" value="PROTEIN_KINASE_DOM"/>
    <property type="match status" value="1"/>
</dbReference>
<evidence type="ECO:0000256" key="8">
    <source>
        <dbReference type="ARBA" id="ARBA00047899"/>
    </source>
</evidence>
<evidence type="ECO:0000256" key="6">
    <source>
        <dbReference type="ARBA" id="ARBA00022777"/>
    </source>
</evidence>
<dbReference type="InterPro" id="IPR011009">
    <property type="entry name" value="Kinase-like_dom_sf"/>
</dbReference>
<organism evidence="12 13">
    <name type="scientific">Tritrichomonas musculus</name>
    <dbReference type="NCBI Taxonomy" id="1915356"/>
    <lineage>
        <taxon>Eukaryota</taxon>
        <taxon>Metamonada</taxon>
        <taxon>Parabasalia</taxon>
        <taxon>Tritrichomonadida</taxon>
        <taxon>Tritrichomonadidae</taxon>
        <taxon>Tritrichomonas</taxon>
    </lineage>
</organism>
<dbReference type="InterPro" id="IPR000048">
    <property type="entry name" value="IQ_motif_EF-hand-BS"/>
</dbReference>
<protein>
    <recommendedName>
        <fullName evidence="2">non-specific serine/threonine protein kinase</fullName>
        <ecNumber evidence="2">2.7.11.1</ecNumber>
    </recommendedName>
</protein>
<evidence type="ECO:0000256" key="1">
    <source>
        <dbReference type="ARBA" id="ARBA00004340"/>
    </source>
</evidence>
<gene>
    <name evidence="12" type="ORF">M9Y10_044349</name>
</gene>
<sequence length="2160" mass="248853">MKRRHFRGDKSSESSQSGISSQQEQDRIEYVSAKKIQSLFRGYIYRYHFSRMETENFAAIKIQKAWRKHLIEQRFQHLREIMALVTISRFISNYKRRLSRRKVLKGLQKFDTILSYYPSECKKPPPYKKRPPNWTKKSPLGRPIQMDKKKKKGGKGSRSDSIPKPMVAQKTTTSYKSGGKGPPRKRSILIELPPPWHGKDSRRLSQSQQDELIYNQKNDVQWVKNEILPLLIKKINGHLNYRDELIDKNEKFRQRPVMKPFIISFLRSSTHLTDTNPLSVTFLKETGLFAITLSKGAVYLRTISYNEDQLFKKDDFEDETPLFDLIISPRNGFIYGLDNKWCVRLINNGITVLSNQLNPEVTIPCAKKYLAIDRFGFLWVNLVPQKGDILGLDSLTLQVTIKVNLNNIAQTYRFFRKNLNLIVLSLKEPIGFAGVYEGMTDVILFPPDFGKARHLRHPNMKRFPCIRMSNNKLFVWSSDRVIYMYEVGSSIELIQLKGSFKVESNPVDVCMSNDPYLVYVSMDDCTLRAYLADNAQHELRLPLSKMTTLEKTFADSLLGPPTHTKSRPLFLQMQMHRFSSIANHIDSWSVSPKMALVMATFSNGTVQSVLFYNDSQQVNCDEFDRFKGVEPLNKLAPFVSEYKSEEPQFLKNRSDFLDIFNFLQKFDVVANKGQIQNLFQPKAQPFYIPKYVNTYNLKTFYLFLPQRQNGQLTAYEVFHYLKRSGILPDKLSEFSIFLSRLTPPTVHRTLLQETSYNIKMPVITSGLYNAVTNYIFTDQQVGEIIESINPLSQLRESLKVFTISSVSDNQKTPAEGQKGISTQRRWMSLYEKNELNRRLSSLILMEDLVKHELMRRVQRNIDEAFNKNMYDRMVPISSIDIHQHVDLNDMKNITFSDQPNRNPLLDNLMHKSVYHTWSTHTLFSRDRNIGVDLRAIHVPDSLFMHPSVQSHFEFVKKVAVASKRINSEVYAVADRIDDTSCVVFTEDSKALPLSHYLVIHSFLGANSRLILAARSICSRVLSLLYQLHKSGVILRTLIPDNILLNAQNGTVSIGNVFDSQQVATANSKAVYLPLPENFALYSNPFLPPEYFYEPPRKWTTAFDVWQFGILLLYLITGFLPSSYGTELMKHLDESQRLSLRRTVMTNSHQLADPHLFPQKNFFYDWLKGCPVLVQGDRKSWVGDNGVCYITTDRPVTASILELDYYHLLPYKNIKLKYDESRLFLEIIASCLQIDPEKRPTVEKLLRTIPFNQTNQVGDILDQYMRQPDSDIFVREFFLPTLDNLTDETFPFALGIISALVFHDEMADEDTAYSFPLDSRAAEKVTTSLFEVKFMDRLIIYVLKRIERKITHGDVKPSVTFSDEAFDSFLHLLERFVKAVEHGQGSLLNHVDEVVLTLLGLYTGNPRLRYSSEFFLEKSDQPLSLASTGSAAVFVFTHTRMKQIVSYAMNPSTYIFNTLKRTTEHNDSYFNKFLSFGEKAFIFANSMVHSIEKQRANAIYMLMNYWGSGQTTYVTRLFIDFRIPQLVIHCLLNSSCRVEANHFINQMFDSIKLKSFEPTYLLLQKMVSQPTIFLYCGMIIRSTVRDEIKGECLDLISAIINGDNAGDVVQLVASDVFWTLAENGKSPEIFNLLIETIYFSSRFVIQLIFSSSTLRRILKQCDIDFDQNFDFNFLNDSILSLGETIEVAKRLSATLFIRQSSLPIEVTKEPPPVELATSFLMNSIQLALNESEIASKSLDEKVLQSTRFDLKGTTYLKAKSTARETDFIEVREHIRELCDNLLHLFRCICFYCREPDSYYPKQLIEFVLNMIVSQTPICQSMPHPSFLVHHCIQQMALHCLIDLPETSPVHMAMMTMQEIYPKVMMNDIMFVMFCIDKDIVEAQLIARYPIERQIRMKIFQTIMLDKQTTNFIPILRFIVNDMLHNGVKFDGNTSLSKSFLYPIRSEALSMILFLFSIKEKYESIVKRLCDELILSNFVEEEKKLTDTSDDQEMGNSSIIFLRSITQFNTLIDEKNLKPAKQLLETLCMRYSREWMNVSALNGTTENAVINAPNSHAPSTTKKSGSKENSVSSMKKNKMLISSVKRQSQGQQLINNSLRRTIQTSLSQKRPNLLTSRSVMSSTTPRKSAQSLNSKGIKVTKTDNNRSLRSSLNTVKKESGKI</sequence>
<name>A0ABR2GNL5_9EUKA</name>